<name>A0A371K477_9GAMM</name>
<proteinExistence type="predicted"/>
<dbReference type="GO" id="GO:0016787">
    <property type="term" value="F:hydrolase activity"/>
    <property type="evidence" value="ECO:0007669"/>
    <property type="project" value="UniProtKB-KW"/>
</dbReference>
<dbReference type="InterPro" id="IPR050789">
    <property type="entry name" value="Diverse_Enzym_Activities"/>
</dbReference>
<evidence type="ECO:0000256" key="1">
    <source>
        <dbReference type="SAM" id="SignalP"/>
    </source>
</evidence>
<dbReference type="Pfam" id="PF00144">
    <property type="entry name" value="Beta-lactamase"/>
    <property type="match status" value="1"/>
</dbReference>
<feature type="domain" description="Beta-lactamase-related" evidence="2">
    <location>
        <begin position="37"/>
        <end position="322"/>
    </location>
</feature>
<evidence type="ECO:0000313" key="3">
    <source>
        <dbReference type="EMBL" id="RDZ28664.1"/>
    </source>
</evidence>
<dbReference type="OrthoDB" id="9799367at2"/>
<accession>A0A371K477</accession>
<evidence type="ECO:0000313" key="4">
    <source>
        <dbReference type="Proteomes" id="UP000264492"/>
    </source>
</evidence>
<dbReference type="EMBL" id="QTSU01000001">
    <property type="protein sequence ID" value="RDZ28664.1"/>
    <property type="molecule type" value="Genomic_DNA"/>
</dbReference>
<feature type="signal peptide" evidence="1">
    <location>
        <begin position="1"/>
        <end position="22"/>
    </location>
</feature>
<keyword evidence="1" id="KW-0732">Signal</keyword>
<dbReference type="AlphaFoldDB" id="A0A371K477"/>
<reference evidence="3 4" key="1">
    <citation type="submission" date="2018-08" db="EMBL/GenBank/DDBJ databases">
        <title>Lysobacter sp. zong2l5, whole genome shotgun sequence.</title>
        <authorList>
            <person name="Zhang X."/>
            <person name="Feng G."/>
            <person name="Zhu H."/>
        </authorList>
    </citation>
    <scope>NUCLEOTIDE SEQUENCE [LARGE SCALE GENOMIC DNA]</scope>
    <source>
        <strain evidence="4">zong2l5</strain>
    </source>
</reference>
<feature type="chain" id="PRO_5016754705" evidence="1">
    <location>
        <begin position="23"/>
        <end position="480"/>
    </location>
</feature>
<dbReference type="SUPFAM" id="SSF48452">
    <property type="entry name" value="TPR-like"/>
    <property type="match status" value="1"/>
</dbReference>
<dbReference type="PANTHER" id="PTHR43283">
    <property type="entry name" value="BETA-LACTAMASE-RELATED"/>
    <property type="match status" value="1"/>
</dbReference>
<gene>
    <name evidence="3" type="ORF">DX914_05930</name>
</gene>
<dbReference type="Gene3D" id="3.40.710.10">
    <property type="entry name" value="DD-peptidase/beta-lactamase superfamily"/>
    <property type="match status" value="1"/>
</dbReference>
<dbReference type="Proteomes" id="UP000264492">
    <property type="component" value="Unassembled WGS sequence"/>
</dbReference>
<dbReference type="InterPro" id="IPR001466">
    <property type="entry name" value="Beta-lactam-related"/>
</dbReference>
<keyword evidence="4" id="KW-1185">Reference proteome</keyword>
<keyword evidence="3" id="KW-0378">Hydrolase</keyword>
<protein>
    <submittedName>
        <fullName evidence="3">Class A beta-lactamase-related serine hydrolase</fullName>
    </submittedName>
</protein>
<dbReference type="SUPFAM" id="SSF56601">
    <property type="entry name" value="beta-lactamase/transpeptidase-like"/>
    <property type="match status" value="1"/>
</dbReference>
<sequence length="480" mass="52352">MGSKLCAWALLACLSWLPGAAAADDGALSRALTRQMELNRQRYGVAGQAVLVAHNGRVLFRGSDGLADRQRGERATPEHVFASFSLSKLFVSTLLMQLVEQGAVRLEAPIQTYLPELPQRWRPIPVRDFLDHSSGVPEYFARDPRTGMPALPFPKDLPSAFAALADTPLQFAPGNDTRYTQTNYLVLTALLERHYGQPYPQIADARILRPLKLRHTWLGPDRLPEQGVAANYAGKDGGLQPETDAPWPSYAYGHAALYTDIDDLGRFLQAMSAGELVGKATLQRLWQPRTLGDGRRGGFAGGWEYGESGRYRELGHDGGTRVRARIAYTGSLDGDVYLFVYLSNGSARKVWSRVLLDSAMAAVAPDAFPREALGEALIGYALRAPVRGDAQAFAQLLRADSPLSAADLERSVNASGYSIRENLGPDPALRVFELNTQLFPDSANAWDSLAETYAAKGDAAQAKAAYAKARQRSERAKPGH</sequence>
<dbReference type="InterPro" id="IPR012338">
    <property type="entry name" value="Beta-lactam/transpept-like"/>
</dbReference>
<dbReference type="Gene3D" id="1.25.40.10">
    <property type="entry name" value="Tetratricopeptide repeat domain"/>
    <property type="match status" value="1"/>
</dbReference>
<evidence type="ECO:0000259" key="2">
    <source>
        <dbReference type="Pfam" id="PF00144"/>
    </source>
</evidence>
<dbReference type="RefSeq" id="WP_115858103.1">
    <property type="nucleotide sequence ID" value="NZ_QTSU01000001.1"/>
</dbReference>
<comment type="caution">
    <text evidence="3">The sequence shown here is derived from an EMBL/GenBank/DDBJ whole genome shotgun (WGS) entry which is preliminary data.</text>
</comment>
<organism evidence="3 4">
    <name type="scientific">Lysobacter silvisoli</name>
    <dbReference type="NCBI Taxonomy" id="2293254"/>
    <lineage>
        <taxon>Bacteria</taxon>
        <taxon>Pseudomonadati</taxon>
        <taxon>Pseudomonadota</taxon>
        <taxon>Gammaproteobacteria</taxon>
        <taxon>Lysobacterales</taxon>
        <taxon>Lysobacteraceae</taxon>
        <taxon>Lysobacter</taxon>
    </lineage>
</organism>
<dbReference type="InterPro" id="IPR011990">
    <property type="entry name" value="TPR-like_helical_dom_sf"/>
</dbReference>